<feature type="repeat" description="WD" evidence="3">
    <location>
        <begin position="21"/>
        <end position="61"/>
    </location>
</feature>
<dbReference type="SMART" id="SM00320">
    <property type="entry name" value="WD40"/>
    <property type="match status" value="3"/>
</dbReference>
<feature type="repeat" description="WD" evidence="3">
    <location>
        <begin position="63"/>
        <end position="104"/>
    </location>
</feature>
<accession>A0A0C9SYD4</accession>
<dbReference type="Pfam" id="PF00400">
    <property type="entry name" value="WD40"/>
    <property type="match status" value="3"/>
</dbReference>
<dbReference type="InterPro" id="IPR020472">
    <property type="entry name" value="WD40_PAC1"/>
</dbReference>
<evidence type="ECO:0000313" key="5">
    <source>
        <dbReference type="EMBL" id="KIJ14954.1"/>
    </source>
</evidence>
<gene>
    <name evidence="5" type="ORF">PAXINDRAFT_12223</name>
</gene>
<dbReference type="PANTHER" id="PTHR19879">
    <property type="entry name" value="TRANSCRIPTION INITIATION FACTOR TFIID"/>
    <property type="match status" value="1"/>
</dbReference>
<feature type="repeat" description="WD" evidence="3">
    <location>
        <begin position="105"/>
        <end position="146"/>
    </location>
</feature>
<reference evidence="6" key="2">
    <citation type="submission" date="2015-01" db="EMBL/GenBank/DDBJ databases">
        <title>Evolutionary Origins and Diversification of the Mycorrhizal Mutualists.</title>
        <authorList>
            <consortium name="DOE Joint Genome Institute"/>
            <consortium name="Mycorrhizal Genomics Consortium"/>
            <person name="Kohler A."/>
            <person name="Kuo A."/>
            <person name="Nagy L.G."/>
            <person name="Floudas D."/>
            <person name="Copeland A."/>
            <person name="Barry K.W."/>
            <person name="Cichocki N."/>
            <person name="Veneault-Fourrey C."/>
            <person name="LaButti K."/>
            <person name="Lindquist E.A."/>
            <person name="Lipzen A."/>
            <person name="Lundell T."/>
            <person name="Morin E."/>
            <person name="Murat C."/>
            <person name="Riley R."/>
            <person name="Ohm R."/>
            <person name="Sun H."/>
            <person name="Tunlid A."/>
            <person name="Henrissat B."/>
            <person name="Grigoriev I.V."/>
            <person name="Hibbett D.S."/>
            <person name="Martin F."/>
        </authorList>
    </citation>
    <scope>NUCLEOTIDE SEQUENCE [LARGE SCALE GENOMIC DNA]</scope>
    <source>
        <strain evidence="6">ATCC 200175</strain>
    </source>
</reference>
<dbReference type="PRINTS" id="PR00320">
    <property type="entry name" value="GPROTEINBRPT"/>
</dbReference>
<dbReference type="InterPro" id="IPR011047">
    <property type="entry name" value="Quinoprotein_ADH-like_sf"/>
</dbReference>
<feature type="compositionally biased region" description="Polar residues" evidence="4">
    <location>
        <begin position="418"/>
        <end position="439"/>
    </location>
</feature>
<evidence type="ECO:0000256" key="1">
    <source>
        <dbReference type="ARBA" id="ARBA00022574"/>
    </source>
</evidence>
<keyword evidence="1 3" id="KW-0853">WD repeat</keyword>
<feature type="region of interest" description="Disordered" evidence="4">
    <location>
        <begin position="345"/>
        <end position="448"/>
    </location>
</feature>
<reference evidence="5 6" key="1">
    <citation type="submission" date="2014-06" db="EMBL/GenBank/DDBJ databases">
        <authorList>
            <consortium name="DOE Joint Genome Institute"/>
            <person name="Kuo A."/>
            <person name="Kohler A."/>
            <person name="Nagy L.G."/>
            <person name="Floudas D."/>
            <person name="Copeland A."/>
            <person name="Barry K.W."/>
            <person name="Cichocki N."/>
            <person name="Veneault-Fourrey C."/>
            <person name="LaButti K."/>
            <person name="Lindquist E.A."/>
            <person name="Lipzen A."/>
            <person name="Lundell T."/>
            <person name="Morin E."/>
            <person name="Murat C."/>
            <person name="Sun H."/>
            <person name="Tunlid A."/>
            <person name="Henrissat B."/>
            <person name="Grigoriev I.V."/>
            <person name="Hibbett D.S."/>
            <person name="Martin F."/>
            <person name="Nordberg H.P."/>
            <person name="Cantor M.N."/>
            <person name="Hua S.X."/>
        </authorList>
    </citation>
    <scope>NUCLEOTIDE SEQUENCE [LARGE SCALE GENOMIC DNA]</scope>
    <source>
        <strain evidence="5 6">ATCC 200175</strain>
    </source>
</reference>
<evidence type="ECO:0000256" key="2">
    <source>
        <dbReference type="ARBA" id="ARBA00022737"/>
    </source>
</evidence>
<dbReference type="InterPro" id="IPR015943">
    <property type="entry name" value="WD40/YVTN_repeat-like_dom_sf"/>
</dbReference>
<dbReference type="SUPFAM" id="SSF50998">
    <property type="entry name" value="Quinoprotein alcohol dehydrogenase-like"/>
    <property type="match status" value="1"/>
</dbReference>
<protein>
    <submittedName>
        <fullName evidence="5">Unplaced genomic scaffold PAXINscaffold_17, whole genome shotgun sequence</fullName>
    </submittedName>
</protein>
<dbReference type="InterPro" id="IPR019775">
    <property type="entry name" value="WD40_repeat_CS"/>
</dbReference>
<feature type="compositionally biased region" description="Low complexity" evidence="4">
    <location>
        <begin position="274"/>
        <end position="288"/>
    </location>
</feature>
<evidence type="ECO:0000313" key="6">
    <source>
        <dbReference type="Proteomes" id="UP000053647"/>
    </source>
</evidence>
<dbReference type="PANTHER" id="PTHR19879:SF9">
    <property type="entry name" value="TRANSCRIPTION INITIATION FACTOR TFIID SUBUNIT 5"/>
    <property type="match status" value="1"/>
</dbReference>
<dbReference type="PROSITE" id="PS00678">
    <property type="entry name" value="WD_REPEATS_1"/>
    <property type="match status" value="2"/>
</dbReference>
<evidence type="ECO:0000256" key="3">
    <source>
        <dbReference type="PROSITE-ProRule" id="PRU00221"/>
    </source>
</evidence>
<feature type="region of interest" description="Disordered" evidence="4">
    <location>
        <begin position="272"/>
        <end position="325"/>
    </location>
</feature>
<evidence type="ECO:0000256" key="4">
    <source>
        <dbReference type="SAM" id="MobiDB-lite"/>
    </source>
</evidence>
<feature type="non-terminal residue" evidence="5">
    <location>
        <position position="1"/>
    </location>
</feature>
<dbReference type="AlphaFoldDB" id="A0A0C9SYD4"/>
<dbReference type="Gene3D" id="2.130.10.10">
    <property type="entry name" value="YVTN repeat-like/Quinoprotein amine dehydrogenase"/>
    <property type="match status" value="1"/>
</dbReference>
<feature type="compositionally biased region" description="Low complexity" evidence="4">
    <location>
        <begin position="407"/>
        <end position="417"/>
    </location>
</feature>
<dbReference type="HOGENOM" id="CLU_029556_0_0_1"/>
<dbReference type="InterPro" id="IPR001680">
    <property type="entry name" value="WD40_rpt"/>
</dbReference>
<keyword evidence="2" id="KW-0677">Repeat</keyword>
<dbReference type="PROSITE" id="PS50082">
    <property type="entry name" value="WD_REPEATS_2"/>
    <property type="match status" value="3"/>
</dbReference>
<name>A0A0C9SYD4_PAXIN</name>
<dbReference type="Proteomes" id="UP000053647">
    <property type="component" value="Unassembled WGS sequence"/>
</dbReference>
<sequence length="469" mass="50817">FYSGDIRVTYSHSGEDVIPPFKAHNGGIPSLVWLPNGQLVSASWDNKIKFWDTSDGSLLIATSLGHTRSVNALATSCDGKLLASVSSDQTARLWSTTTHEQIGPALQHPTSLYSAALSSNGHYLAAADKDGKVYIWNLVDVEELAEIIAVLEKPDDNDAAKDDASDGPSWLDLPATHYPDISGDIAEVSHYAPGGAFFADTEELPVAADKGKAKAEDVMSGDELQSQKRQRLFGGFKREILKPFKAVGKSFKSSTDHAREHVPARGRLIAALKQPAAAQESPPAQIEQPVDEPITPRDTSSIRSSGAGPTGDPSRPSLWRQSRSLSPALQVTTVAAGRARRVLAGIQPPDPPAKKLPHSVTPDDPKNKPWHKYLLRKQNEHLARRQKLTATSSGSPTHVAPPPQHPSLPAAPTSSTSQQGSQRPQSPTSAQPGVQSQRTRSGRPPSEISLTECDMLCLWFWRSEPRWRR</sequence>
<organism evidence="5 6">
    <name type="scientific">Paxillus involutus ATCC 200175</name>
    <dbReference type="NCBI Taxonomy" id="664439"/>
    <lineage>
        <taxon>Eukaryota</taxon>
        <taxon>Fungi</taxon>
        <taxon>Dikarya</taxon>
        <taxon>Basidiomycota</taxon>
        <taxon>Agaricomycotina</taxon>
        <taxon>Agaricomycetes</taxon>
        <taxon>Agaricomycetidae</taxon>
        <taxon>Boletales</taxon>
        <taxon>Paxilineae</taxon>
        <taxon>Paxillaceae</taxon>
        <taxon>Paxillus</taxon>
    </lineage>
</organism>
<dbReference type="OrthoDB" id="2712620at2759"/>
<keyword evidence="6" id="KW-1185">Reference proteome</keyword>
<dbReference type="EMBL" id="KN819339">
    <property type="protein sequence ID" value="KIJ14954.1"/>
    <property type="molecule type" value="Genomic_DNA"/>
</dbReference>
<proteinExistence type="predicted"/>
<dbReference type="PROSITE" id="PS50294">
    <property type="entry name" value="WD_REPEATS_REGION"/>
    <property type="match status" value="3"/>
</dbReference>